<proteinExistence type="predicted"/>
<comment type="caution">
    <text evidence="1">The sequence shown here is derived from an EMBL/GenBank/DDBJ whole genome shotgun (WGS) entry which is preliminary data.</text>
</comment>
<organism evidence="1 2">
    <name type="scientific">Paramecium primaurelia</name>
    <dbReference type="NCBI Taxonomy" id="5886"/>
    <lineage>
        <taxon>Eukaryota</taxon>
        <taxon>Sar</taxon>
        <taxon>Alveolata</taxon>
        <taxon>Ciliophora</taxon>
        <taxon>Intramacronucleata</taxon>
        <taxon>Oligohymenophorea</taxon>
        <taxon>Peniculida</taxon>
        <taxon>Parameciidae</taxon>
        <taxon>Paramecium</taxon>
    </lineage>
</organism>
<keyword evidence="2" id="KW-1185">Reference proteome</keyword>
<evidence type="ECO:0000313" key="1">
    <source>
        <dbReference type="EMBL" id="CAD8048428.1"/>
    </source>
</evidence>
<reference evidence="1" key="1">
    <citation type="submission" date="2021-01" db="EMBL/GenBank/DDBJ databases">
        <authorList>
            <consortium name="Genoscope - CEA"/>
            <person name="William W."/>
        </authorList>
    </citation>
    <scope>NUCLEOTIDE SEQUENCE</scope>
</reference>
<protein>
    <submittedName>
        <fullName evidence="1">Uncharacterized protein</fullName>
    </submittedName>
</protein>
<name>A0A8S1K1E0_PARPR</name>
<accession>A0A8S1K1E0</accession>
<dbReference type="AlphaFoldDB" id="A0A8S1K1E0"/>
<sequence length="825" mass="98423">MLQSNYRDGYQMKNTLTNIRSNQLNIKQISHDSIEADKIKQINEKSILTISISTNYMLNRIRKRFDCLIPIKKTQCYLIDDMGTKVDQLFKKFNFSINNVDYMSDHIKRLTEKVNQDIKKRQSQYQSNIKIEDYKQFSHLSQEHFQNKQTFNSFTNIEQNTIIRQKTKLADILTTSHKIERLVTNEFQLNQYNEVILEKLFIDHHLYQVLQEFIKNKKNPLIYEKLFRTLENFETTHKVEMKLLADQFKDITHNGTNEDICEKIIRNTVTHLENDMLKQIGHIDLQNLNRKFKEYYLPQLHDFEIYQVGQFYPSGILLVLMRCGKVNEAEKLLQTLISNDQNVAQQYYSFFDLVNLVTQQKKIINQNDVEEKYRQQCCDIILQQCYWLLMDVSEAYDIFEETKFQKDKDFFFWMILKTAHVSERYINYEKYEYESKKSFPHWTLAELHEVIPQTSVCLRTNLFLQRYDYILNELYKIQNSCLSQVEYFILNTVISILNIKSESNQEIKKQNKWIIDNLVNYTQNKYPLVSCLILCVSEYNSESIANLLQRSNHVSQVLSDKTTKENLESIFGNDELLKIIIEMVHQHFEKNLHTVLKDLQQQLSMSSTINQINDCQTAILLKLDEMSNYIRLLLNQNEEALIETAIYLYHETQFVLIISNFIVNQYCIQQFGVKLDKSQHLARNLENLHPKIKNLAKTYKQYYYLHRFQLIEIFQLTFALMRQDQISLNEINSMLVNINVRELSKCLLENKQVHLIKMVFCQILYLIEQKKFLDKSFTIAKIKEFNETLLKYPVSQGIRICKQEVQFSQISVDILNNYSKILQIY</sequence>
<dbReference type="EMBL" id="CAJJDM010000009">
    <property type="protein sequence ID" value="CAD8048428.1"/>
    <property type="molecule type" value="Genomic_DNA"/>
</dbReference>
<dbReference type="OMA" id="GIRICKQ"/>
<evidence type="ECO:0000313" key="2">
    <source>
        <dbReference type="Proteomes" id="UP000688137"/>
    </source>
</evidence>
<dbReference type="Proteomes" id="UP000688137">
    <property type="component" value="Unassembled WGS sequence"/>
</dbReference>
<gene>
    <name evidence="1" type="ORF">PPRIM_AZ9-3.1.T0120461</name>
</gene>